<dbReference type="PANTHER" id="PTHR37816">
    <property type="entry name" value="YALI0E33011P"/>
    <property type="match status" value="1"/>
</dbReference>
<comment type="caution">
    <text evidence="1">The sequence shown here is derived from an EMBL/GenBank/DDBJ whole genome shotgun (WGS) entry which is preliminary data.</text>
</comment>
<reference evidence="1" key="1">
    <citation type="submission" date="2019-09" db="EMBL/GenBank/DDBJ databases">
        <title>Characterisation of the sponge microbiome using genome-centric metagenomics.</title>
        <authorList>
            <person name="Engelberts J.P."/>
            <person name="Robbins S.J."/>
            <person name="De Goeij J.M."/>
            <person name="Aranda M."/>
            <person name="Bell S.C."/>
            <person name="Webster N.S."/>
        </authorList>
    </citation>
    <scope>NUCLEOTIDE SEQUENCE</scope>
    <source>
        <strain evidence="1">SB0664_bin_27</strain>
    </source>
</reference>
<organism evidence="1">
    <name type="scientific">Caldilineaceae bacterium SB0664_bin_27</name>
    <dbReference type="NCBI Taxonomy" id="2605260"/>
    <lineage>
        <taxon>Bacteria</taxon>
        <taxon>Bacillati</taxon>
        <taxon>Chloroflexota</taxon>
        <taxon>Caldilineae</taxon>
        <taxon>Caldilineales</taxon>
        <taxon>Caldilineaceae</taxon>
    </lineage>
</organism>
<gene>
    <name evidence="1" type="ORF">F4Y42_05060</name>
</gene>
<keyword evidence="1" id="KW-0808">Transferase</keyword>
<dbReference type="InterPro" id="IPR027417">
    <property type="entry name" value="P-loop_NTPase"/>
</dbReference>
<proteinExistence type="predicted"/>
<sequence>MTDGSSRSTHSSSVSLRLVVIGVSGSGKTTFAGQVARKLSLPHIELDALYWEPDWQASSRPVFRGRVQAATAADAWVVDGNYSQSRDIVWSRASHLVWLDYSLPRVMWRVVSRTVRRIFSRQELWSGNRESWRGSLGRDSIVWYALSNYRRRRREYPALLAGEEFEHLTVYRFNRPQEASHWLQSLLQPNTAARQ</sequence>
<dbReference type="EMBL" id="VXRG01000042">
    <property type="protein sequence ID" value="MXY92802.1"/>
    <property type="molecule type" value="Genomic_DNA"/>
</dbReference>
<dbReference type="AlphaFoldDB" id="A0A6B0YSS4"/>
<dbReference type="GO" id="GO:0016301">
    <property type="term" value="F:kinase activity"/>
    <property type="evidence" value="ECO:0007669"/>
    <property type="project" value="UniProtKB-KW"/>
</dbReference>
<accession>A0A6B0YSS4</accession>
<keyword evidence="1" id="KW-0418">Kinase</keyword>
<protein>
    <submittedName>
        <fullName evidence="1">Adenylate kinase</fullName>
    </submittedName>
</protein>
<dbReference type="SUPFAM" id="SSF52540">
    <property type="entry name" value="P-loop containing nucleoside triphosphate hydrolases"/>
    <property type="match status" value="1"/>
</dbReference>
<dbReference type="Gene3D" id="3.40.50.300">
    <property type="entry name" value="P-loop containing nucleotide triphosphate hydrolases"/>
    <property type="match status" value="1"/>
</dbReference>
<dbReference type="PANTHER" id="PTHR37816:SF1">
    <property type="entry name" value="TOXIN"/>
    <property type="match status" value="1"/>
</dbReference>
<dbReference type="InterPro" id="IPR052922">
    <property type="entry name" value="Cytidylate_Kinase-2"/>
</dbReference>
<name>A0A6B0YSS4_9CHLR</name>
<evidence type="ECO:0000313" key="1">
    <source>
        <dbReference type="EMBL" id="MXY92802.1"/>
    </source>
</evidence>